<dbReference type="EMBL" id="JH000049">
    <property type="protein sequence ID" value="EGV98329.1"/>
    <property type="molecule type" value="Genomic_DNA"/>
</dbReference>
<evidence type="ECO:0000313" key="2">
    <source>
        <dbReference type="Proteomes" id="UP000001075"/>
    </source>
</evidence>
<sequence length="58" mass="6678">MSLFLSKADKWNSASKSQTKINADLQLHFQKEIGVGNEVFQENCVFLVRLRKVKPQLN</sequence>
<dbReference type="Proteomes" id="UP000001075">
    <property type="component" value="Unassembled WGS sequence"/>
</dbReference>
<reference evidence="2" key="1">
    <citation type="journal article" date="2011" name="Nat. Biotechnol.">
        <title>The genomic sequence of the Chinese hamster ovary (CHO)-K1 cell line.</title>
        <authorList>
            <person name="Xu X."/>
            <person name="Nagarajan H."/>
            <person name="Lewis N.E."/>
            <person name="Pan S."/>
            <person name="Cai Z."/>
            <person name="Liu X."/>
            <person name="Chen W."/>
            <person name="Xie M."/>
            <person name="Wang W."/>
            <person name="Hammond S."/>
            <person name="Andersen M.R."/>
            <person name="Neff N."/>
            <person name="Passarelli B."/>
            <person name="Koh W."/>
            <person name="Fan H.C."/>
            <person name="Wang J."/>
            <person name="Gui Y."/>
            <person name="Lee K.H."/>
            <person name="Betenbaugh M.J."/>
            <person name="Quake S.R."/>
            <person name="Famili I."/>
            <person name="Palsson B.O."/>
            <person name="Wang J."/>
        </authorList>
    </citation>
    <scope>NUCLEOTIDE SEQUENCE [LARGE SCALE GENOMIC DNA]</scope>
    <source>
        <strain evidence="2">CHO K1 cell line</strain>
    </source>
</reference>
<dbReference type="InParanoid" id="G3GW87"/>
<evidence type="ECO:0000313" key="1">
    <source>
        <dbReference type="EMBL" id="EGV98329.1"/>
    </source>
</evidence>
<dbReference type="AlphaFoldDB" id="G3GW87"/>
<proteinExistence type="predicted"/>
<accession>G3GW87</accession>
<protein>
    <submittedName>
        <fullName evidence="1">Uncharacterized protein</fullName>
    </submittedName>
</protein>
<organism evidence="1 2">
    <name type="scientific">Cricetulus griseus</name>
    <name type="common">Chinese hamster</name>
    <name type="synonym">Cricetulus barabensis griseus</name>
    <dbReference type="NCBI Taxonomy" id="10029"/>
    <lineage>
        <taxon>Eukaryota</taxon>
        <taxon>Metazoa</taxon>
        <taxon>Chordata</taxon>
        <taxon>Craniata</taxon>
        <taxon>Vertebrata</taxon>
        <taxon>Euteleostomi</taxon>
        <taxon>Mammalia</taxon>
        <taxon>Eutheria</taxon>
        <taxon>Euarchontoglires</taxon>
        <taxon>Glires</taxon>
        <taxon>Rodentia</taxon>
        <taxon>Myomorpha</taxon>
        <taxon>Muroidea</taxon>
        <taxon>Cricetidae</taxon>
        <taxon>Cricetinae</taxon>
        <taxon>Cricetulus</taxon>
    </lineage>
</organism>
<name>G3GW87_CRIGR</name>
<gene>
    <name evidence="1" type="ORF">I79_002007</name>
</gene>